<feature type="transmembrane region" description="Helical" evidence="7">
    <location>
        <begin position="255"/>
        <end position="274"/>
    </location>
</feature>
<feature type="transmembrane region" description="Helical" evidence="7">
    <location>
        <begin position="20"/>
        <end position="44"/>
    </location>
</feature>
<comment type="subcellular location">
    <subcellularLocation>
        <location evidence="6">Cell membrane</location>
        <topology evidence="6">Multi-pass membrane protein</topology>
    </subcellularLocation>
    <subcellularLocation>
        <location evidence="1">Membrane</location>
        <topology evidence="1">Multi-pass membrane protein</topology>
    </subcellularLocation>
</comment>
<feature type="transmembrane region" description="Helical" evidence="7">
    <location>
        <begin position="101"/>
        <end position="120"/>
    </location>
</feature>
<dbReference type="CDD" id="cd06550">
    <property type="entry name" value="TM_ABC_iron-siderophores_like"/>
    <property type="match status" value="1"/>
</dbReference>
<accession>A0A7T0KP98</accession>
<evidence type="ECO:0000313" key="8">
    <source>
        <dbReference type="EMBL" id="QPK83508.1"/>
    </source>
</evidence>
<dbReference type="AlphaFoldDB" id="A0A7T0KP98"/>
<dbReference type="GO" id="GO:0010043">
    <property type="term" value="P:response to zinc ion"/>
    <property type="evidence" value="ECO:0007669"/>
    <property type="project" value="TreeGrafter"/>
</dbReference>
<dbReference type="Pfam" id="PF00950">
    <property type="entry name" value="ABC-3"/>
    <property type="match status" value="1"/>
</dbReference>
<keyword evidence="5 7" id="KW-0472">Membrane</keyword>
<name>A0A7T0KP98_9CORY</name>
<evidence type="ECO:0000256" key="1">
    <source>
        <dbReference type="ARBA" id="ARBA00004141"/>
    </source>
</evidence>
<evidence type="ECO:0000256" key="7">
    <source>
        <dbReference type="SAM" id="Phobius"/>
    </source>
</evidence>
<feature type="transmembrane region" description="Helical" evidence="7">
    <location>
        <begin position="230"/>
        <end position="249"/>
    </location>
</feature>
<dbReference type="PANTHER" id="PTHR30477">
    <property type="entry name" value="ABC-TRANSPORTER METAL-BINDING PROTEIN"/>
    <property type="match status" value="1"/>
</dbReference>
<evidence type="ECO:0000256" key="4">
    <source>
        <dbReference type="ARBA" id="ARBA00022989"/>
    </source>
</evidence>
<feature type="transmembrane region" description="Helical" evidence="7">
    <location>
        <begin position="181"/>
        <end position="200"/>
    </location>
</feature>
<feature type="transmembrane region" description="Helical" evidence="7">
    <location>
        <begin position="140"/>
        <end position="160"/>
    </location>
</feature>
<evidence type="ECO:0000256" key="3">
    <source>
        <dbReference type="ARBA" id="ARBA00022692"/>
    </source>
</evidence>
<dbReference type="PANTHER" id="PTHR30477:SF13">
    <property type="entry name" value="IRON TRANSPORT SYSTEM MEMBRANE PROTEIN HI_0360-RELATED"/>
    <property type="match status" value="1"/>
</dbReference>
<dbReference type="GO" id="GO:0055085">
    <property type="term" value="P:transmembrane transport"/>
    <property type="evidence" value="ECO:0007669"/>
    <property type="project" value="InterPro"/>
</dbReference>
<dbReference type="KEGG" id="cqn:G7Y29_01470"/>
<proteinExistence type="inferred from homology"/>
<dbReference type="InterPro" id="IPR022392">
    <property type="entry name" value="Anch_rpt-typ_ABC_trnsprt_perm"/>
</dbReference>
<sequence length="296" mass="30907">MPEISFLQFLIDVANPQLAFLPRALIVAVISAIVCAVVGCYVVLRGMAFIGDAVAHAVFPGIAVAFALQVSVLAGGAVAGVIVAVVISALSQRRRIKEDTVIGIVFAAAFALGLVLISRVEGYTASLSSFLFGSLTGVSAQAIWISATTGFVIVAVMVLLRPWLTAVALDRETARAMNLPVAALDLALYLCVTAAVVISVQTIGNILVLALLVTPAAAARLYTDNLGTMMALSAAIGAAGSVVGVWLSWSYDSPTGATIVLAVTVIFTLSWLFAPRQGVVAERIRLRRARPIKEMI</sequence>
<dbReference type="InterPro" id="IPR001626">
    <property type="entry name" value="ABC_TroCD"/>
</dbReference>
<dbReference type="RefSeq" id="WP_165003441.1">
    <property type="nucleotide sequence ID" value="NZ_CP064955.1"/>
</dbReference>
<keyword evidence="3 6" id="KW-0812">Transmembrane</keyword>
<dbReference type="EMBL" id="CP064955">
    <property type="protein sequence ID" value="QPK83508.1"/>
    <property type="molecule type" value="Genomic_DNA"/>
</dbReference>
<evidence type="ECO:0000256" key="6">
    <source>
        <dbReference type="RuleBase" id="RU003943"/>
    </source>
</evidence>
<dbReference type="SUPFAM" id="SSF81345">
    <property type="entry name" value="ABC transporter involved in vitamin B12 uptake, BtuC"/>
    <property type="match status" value="1"/>
</dbReference>
<gene>
    <name evidence="8" type="ORF">G7Y29_01470</name>
</gene>
<feature type="transmembrane region" description="Helical" evidence="7">
    <location>
        <begin position="64"/>
        <end position="89"/>
    </location>
</feature>
<dbReference type="InterPro" id="IPR037294">
    <property type="entry name" value="ABC_BtuC-like"/>
</dbReference>
<keyword evidence="9" id="KW-1185">Reference proteome</keyword>
<protein>
    <submittedName>
        <fullName evidence="8">Anchored repeat-type ABC transporter permease subunit</fullName>
    </submittedName>
</protein>
<dbReference type="GO" id="GO:0043190">
    <property type="term" value="C:ATP-binding cassette (ABC) transporter complex"/>
    <property type="evidence" value="ECO:0007669"/>
    <property type="project" value="InterPro"/>
</dbReference>
<evidence type="ECO:0000256" key="5">
    <source>
        <dbReference type="ARBA" id="ARBA00023136"/>
    </source>
</evidence>
<keyword evidence="4 7" id="KW-1133">Transmembrane helix</keyword>
<keyword evidence="6" id="KW-0813">Transport</keyword>
<organism evidence="8 9">
    <name type="scientific">Corynebacterium qintianiae</name>
    <dbReference type="NCBI Taxonomy" id="2709392"/>
    <lineage>
        <taxon>Bacteria</taxon>
        <taxon>Bacillati</taxon>
        <taxon>Actinomycetota</taxon>
        <taxon>Actinomycetes</taxon>
        <taxon>Mycobacteriales</taxon>
        <taxon>Corynebacteriaceae</taxon>
        <taxon>Corynebacterium</taxon>
    </lineage>
</organism>
<feature type="transmembrane region" description="Helical" evidence="7">
    <location>
        <begin position="206"/>
        <end position="223"/>
    </location>
</feature>
<evidence type="ECO:0000256" key="2">
    <source>
        <dbReference type="ARBA" id="ARBA00008034"/>
    </source>
</evidence>
<dbReference type="Gene3D" id="1.10.3470.10">
    <property type="entry name" value="ABC transporter involved in vitamin B12 uptake, BtuC"/>
    <property type="match status" value="1"/>
</dbReference>
<dbReference type="Proteomes" id="UP000594586">
    <property type="component" value="Chromosome"/>
</dbReference>
<reference evidence="8 9" key="1">
    <citation type="submission" date="2020-11" db="EMBL/GenBank/DDBJ databases">
        <title>Corynebacterium sp. MC1420.</title>
        <authorList>
            <person name="Zhou J."/>
        </authorList>
    </citation>
    <scope>NUCLEOTIDE SEQUENCE [LARGE SCALE GENOMIC DNA]</scope>
    <source>
        <strain evidence="8 9">MC1420</strain>
    </source>
</reference>
<evidence type="ECO:0000313" key="9">
    <source>
        <dbReference type="Proteomes" id="UP000594586"/>
    </source>
</evidence>
<dbReference type="NCBIfam" id="TIGR03770">
    <property type="entry name" value="anch_rpt_perm"/>
    <property type="match status" value="1"/>
</dbReference>
<comment type="similarity">
    <text evidence="2 6">Belongs to the ABC-3 integral membrane protein family.</text>
</comment>